<reference evidence="1 2" key="1">
    <citation type="journal article" date="2019" name="Commun. Biol.">
        <title>The bagworm genome reveals a unique fibroin gene that provides high tensile strength.</title>
        <authorList>
            <person name="Kono N."/>
            <person name="Nakamura H."/>
            <person name="Ohtoshi R."/>
            <person name="Tomita M."/>
            <person name="Numata K."/>
            <person name="Arakawa K."/>
        </authorList>
    </citation>
    <scope>NUCLEOTIDE SEQUENCE [LARGE SCALE GENOMIC DNA]</scope>
</reference>
<dbReference type="Proteomes" id="UP000299102">
    <property type="component" value="Unassembled WGS sequence"/>
</dbReference>
<comment type="caution">
    <text evidence="1">The sequence shown here is derived from an EMBL/GenBank/DDBJ whole genome shotgun (WGS) entry which is preliminary data.</text>
</comment>
<organism evidence="1 2">
    <name type="scientific">Eumeta variegata</name>
    <name type="common">Bagworm moth</name>
    <name type="synonym">Eumeta japonica</name>
    <dbReference type="NCBI Taxonomy" id="151549"/>
    <lineage>
        <taxon>Eukaryota</taxon>
        <taxon>Metazoa</taxon>
        <taxon>Ecdysozoa</taxon>
        <taxon>Arthropoda</taxon>
        <taxon>Hexapoda</taxon>
        <taxon>Insecta</taxon>
        <taxon>Pterygota</taxon>
        <taxon>Neoptera</taxon>
        <taxon>Endopterygota</taxon>
        <taxon>Lepidoptera</taxon>
        <taxon>Glossata</taxon>
        <taxon>Ditrysia</taxon>
        <taxon>Tineoidea</taxon>
        <taxon>Psychidae</taxon>
        <taxon>Oiketicinae</taxon>
        <taxon>Eumeta</taxon>
    </lineage>
</organism>
<protein>
    <submittedName>
        <fullName evidence="1">Uncharacterized protein</fullName>
    </submittedName>
</protein>
<dbReference type="EMBL" id="BGZK01001010">
    <property type="protein sequence ID" value="GBP68398.1"/>
    <property type="molecule type" value="Genomic_DNA"/>
</dbReference>
<accession>A0A4C1XXS2</accession>
<gene>
    <name evidence="1" type="ORF">EVAR_38634_1</name>
</gene>
<dbReference type="AlphaFoldDB" id="A0A4C1XXS2"/>
<evidence type="ECO:0000313" key="2">
    <source>
        <dbReference type="Proteomes" id="UP000299102"/>
    </source>
</evidence>
<proteinExistence type="predicted"/>
<evidence type="ECO:0000313" key="1">
    <source>
        <dbReference type="EMBL" id="GBP68398.1"/>
    </source>
</evidence>
<keyword evidence="2" id="KW-1185">Reference proteome</keyword>
<name>A0A4C1XXS2_EUMVA</name>
<sequence length="83" mass="9121">MVFHSDAGKDRINVIGITPHLNTLLIRALRGIGAICLIVVYLPDETGKRWPSTAVTNQNVAIVSAGYEWIRDHSNLKIGTQPI</sequence>